<keyword evidence="6 8" id="KW-0012">Acyltransferase</keyword>
<evidence type="ECO:0000256" key="7">
    <source>
        <dbReference type="ARBA" id="ARBA00047633"/>
    </source>
</evidence>
<reference evidence="8" key="2">
    <citation type="submission" date="2021-09" db="EMBL/GenBank/DDBJ databases">
        <authorList>
            <person name="Gilroy R."/>
        </authorList>
    </citation>
    <scope>NUCLEOTIDE SEQUENCE</scope>
    <source>
        <strain evidence="8">CHK135-1449</strain>
    </source>
</reference>
<proteinExistence type="inferred from homology"/>
<dbReference type="GO" id="GO:0046677">
    <property type="term" value="P:response to antibiotic"/>
    <property type="evidence" value="ECO:0007669"/>
    <property type="project" value="UniProtKB-KW"/>
</dbReference>
<evidence type="ECO:0000313" key="8">
    <source>
        <dbReference type="EMBL" id="HJF27774.1"/>
    </source>
</evidence>
<dbReference type="CDD" id="cd04647">
    <property type="entry name" value="LbH_MAT_like"/>
    <property type="match status" value="1"/>
</dbReference>
<name>A0A9D2US99_ACILW</name>
<dbReference type="SUPFAM" id="SSF51161">
    <property type="entry name" value="Trimeric LpxA-like enzymes"/>
    <property type="match status" value="1"/>
</dbReference>
<dbReference type="InterPro" id="IPR011004">
    <property type="entry name" value="Trimer_LpxA-like_sf"/>
</dbReference>
<dbReference type="Proteomes" id="UP000787156">
    <property type="component" value="Unassembled WGS sequence"/>
</dbReference>
<comment type="similarity">
    <text evidence="1">Belongs to the transferase hexapeptide repeat family.</text>
</comment>
<dbReference type="AlphaFoldDB" id="A0A9D2US99"/>
<dbReference type="EC" id="2.3.1.28" evidence="2"/>
<evidence type="ECO:0000256" key="1">
    <source>
        <dbReference type="ARBA" id="ARBA00007274"/>
    </source>
</evidence>
<evidence type="ECO:0000256" key="5">
    <source>
        <dbReference type="ARBA" id="ARBA00023251"/>
    </source>
</evidence>
<reference evidence="8" key="1">
    <citation type="journal article" date="2021" name="PeerJ">
        <title>Extensive microbial diversity within the chicken gut microbiome revealed by metagenomics and culture.</title>
        <authorList>
            <person name="Gilroy R."/>
            <person name="Ravi A."/>
            <person name="Getino M."/>
            <person name="Pursley I."/>
            <person name="Horton D.L."/>
            <person name="Alikhan N.F."/>
            <person name="Baker D."/>
            <person name="Gharbi K."/>
            <person name="Hall N."/>
            <person name="Watson M."/>
            <person name="Adriaenssens E.M."/>
            <person name="Foster-Nyarko E."/>
            <person name="Jarju S."/>
            <person name="Secka A."/>
            <person name="Antonio M."/>
            <person name="Oren A."/>
            <person name="Chaudhuri R.R."/>
            <person name="La Ragione R."/>
            <person name="Hildebrand F."/>
            <person name="Pallen M.J."/>
        </authorList>
    </citation>
    <scope>NUCLEOTIDE SEQUENCE</scope>
    <source>
        <strain evidence="8">CHK135-1449</strain>
    </source>
</reference>
<evidence type="ECO:0000256" key="3">
    <source>
        <dbReference type="ARBA" id="ARBA00020291"/>
    </source>
</evidence>
<dbReference type="EMBL" id="DYWX01000062">
    <property type="protein sequence ID" value="HJF27774.1"/>
    <property type="molecule type" value="Genomic_DNA"/>
</dbReference>
<gene>
    <name evidence="8" type="ORF">K8V79_05950</name>
</gene>
<accession>A0A9D2US99</accession>
<evidence type="ECO:0000313" key="9">
    <source>
        <dbReference type="Proteomes" id="UP000787156"/>
    </source>
</evidence>
<evidence type="ECO:0000256" key="6">
    <source>
        <dbReference type="ARBA" id="ARBA00023315"/>
    </source>
</evidence>
<organism evidence="8 9">
    <name type="scientific">Acinetobacter lwoffii</name>
    <dbReference type="NCBI Taxonomy" id="28090"/>
    <lineage>
        <taxon>Bacteria</taxon>
        <taxon>Pseudomonadati</taxon>
        <taxon>Pseudomonadota</taxon>
        <taxon>Gammaproteobacteria</taxon>
        <taxon>Moraxellales</taxon>
        <taxon>Moraxellaceae</taxon>
        <taxon>Acinetobacter</taxon>
    </lineage>
</organism>
<dbReference type="InterPro" id="IPR001451">
    <property type="entry name" value="Hexapep"/>
</dbReference>
<evidence type="ECO:0000256" key="4">
    <source>
        <dbReference type="ARBA" id="ARBA00022679"/>
    </source>
</evidence>
<protein>
    <recommendedName>
        <fullName evidence="3">Chloramphenicol acetyltransferase</fullName>
        <ecNumber evidence="2">2.3.1.28</ecNumber>
    </recommendedName>
</protein>
<comment type="caution">
    <text evidence="8">The sequence shown here is derived from an EMBL/GenBank/DDBJ whole genome shotgun (WGS) entry which is preliminary data.</text>
</comment>
<keyword evidence="4" id="KW-0808">Transferase</keyword>
<sequence length="188" mass="20599">MAYLSKEQLKEMGFKYLGENVKISDKASIYNCDQIEIGDHSRIDDFCVISGKVIIGRNVHIAPMCLVAGGEKGIVFKDFSGLAYHVQVFTQSDDYSGASLTNPTVPTKYKRETKQEVSLGKHVIVGAGAIIFPGVHIAEGCSIGALTLVNKSTQQWGIYIGNPAKRVKDRKKDLLGLELEYINDCISV</sequence>
<keyword evidence="5" id="KW-0046">Antibiotic resistance</keyword>
<dbReference type="PANTHER" id="PTHR43300:SF12">
    <property type="entry name" value="CHLORAMPHENICOL ACETYLTRANSFERASE"/>
    <property type="match status" value="1"/>
</dbReference>
<dbReference type="InterPro" id="IPR050179">
    <property type="entry name" value="Trans_hexapeptide_repeat"/>
</dbReference>
<dbReference type="PANTHER" id="PTHR43300">
    <property type="entry name" value="ACETYLTRANSFERASE"/>
    <property type="match status" value="1"/>
</dbReference>
<dbReference type="Pfam" id="PF00132">
    <property type="entry name" value="Hexapep"/>
    <property type="match status" value="1"/>
</dbReference>
<comment type="catalytic activity">
    <reaction evidence="7">
        <text>chloramphenicol + acetyl-CoA = chloramphenicol 3-acetate + CoA</text>
        <dbReference type="Rhea" id="RHEA:18421"/>
        <dbReference type="ChEBI" id="CHEBI:16730"/>
        <dbReference type="ChEBI" id="CHEBI:17698"/>
        <dbReference type="ChEBI" id="CHEBI:57287"/>
        <dbReference type="ChEBI" id="CHEBI:57288"/>
        <dbReference type="EC" id="2.3.1.28"/>
    </reaction>
</comment>
<evidence type="ECO:0000256" key="2">
    <source>
        <dbReference type="ARBA" id="ARBA00013235"/>
    </source>
</evidence>
<dbReference type="Gene3D" id="2.160.10.10">
    <property type="entry name" value="Hexapeptide repeat proteins"/>
    <property type="match status" value="1"/>
</dbReference>
<dbReference type="GO" id="GO:0008811">
    <property type="term" value="F:chloramphenicol O-acetyltransferase activity"/>
    <property type="evidence" value="ECO:0007669"/>
    <property type="project" value="UniProtKB-EC"/>
</dbReference>